<organism evidence="1">
    <name type="scientific">Arundo donax</name>
    <name type="common">Giant reed</name>
    <name type="synonym">Donax arundinaceus</name>
    <dbReference type="NCBI Taxonomy" id="35708"/>
    <lineage>
        <taxon>Eukaryota</taxon>
        <taxon>Viridiplantae</taxon>
        <taxon>Streptophyta</taxon>
        <taxon>Embryophyta</taxon>
        <taxon>Tracheophyta</taxon>
        <taxon>Spermatophyta</taxon>
        <taxon>Magnoliopsida</taxon>
        <taxon>Liliopsida</taxon>
        <taxon>Poales</taxon>
        <taxon>Poaceae</taxon>
        <taxon>PACMAD clade</taxon>
        <taxon>Arundinoideae</taxon>
        <taxon>Arundineae</taxon>
        <taxon>Arundo</taxon>
    </lineage>
</organism>
<proteinExistence type="predicted"/>
<reference evidence="1" key="2">
    <citation type="journal article" date="2015" name="Data Brief">
        <title>Shoot transcriptome of the giant reed, Arundo donax.</title>
        <authorList>
            <person name="Barrero R.A."/>
            <person name="Guerrero F.D."/>
            <person name="Moolhuijzen P."/>
            <person name="Goolsby J.A."/>
            <person name="Tidwell J."/>
            <person name="Bellgard S.E."/>
            <person name="Bellgard M.I."/>
        </authorList>
    </citation>
    <scope>NUCLEOTIDE SEQUENCE</scope>
    <source>
        <tissue evidence="1">Shoot tissue taken approximately 20 cm above the soil surface</tissue>
    </source>
</reference>
<name>A0A0A8ZLI3_ARUDO</name>
<dbReference type="EMBL" id="GBRH01262193">
    <property type="protein sequence ID" value="JAD35702.1"/>
    <property type="molecule type" value="Transcribed_RNA"/>
</dbReference>
<accession>A0A0A8ZLI3</accession>
<sequence length="29" mass="3496">MTRVLSGQKHHMSRKYRTYSHDEYISVAN</sequence>
<dbReference type="AlphaFoldDB" id="A0A0A8ZLI3"/>
<evidence type="ECO:0000313" key="1">
    <source>
        <dbReference type="EMBL" id="JAD35702.1"/>
    </source>
</evidence>
<protein>
    <submittedName>
        <fullName evidence="1">Uncharacterized protein</fullName>
    </submittedName>
</protein>
<reference evidence="1" key="1">
    <citation type="submission" date="2014-09" db="EMBL/GenBank/DDBJ databases">
        <authorList>
            <person name="Magalhaes I.L.F."/>
            <person name="Oliveira U."/>
            <person name="Santos F.R."/>
            <person name="Vidigal T.H.D.A."/>
            <person name="Brescovit A.D."/>
            <person name="Santos A.J."/>
        </authorList>
    </citation>
    <scope>NUCLEOTIDE SEQUENCE</scope>
    <source>
        <tissue evidence="1">Shoot tissue taken approximately 20 cm above the soil surface</tissue>
    </source>
</reference>